<accession>A0A1Z8JPP3</accession>
<dbReference type="InterPro" id="IPR003892">
    <property type="entry name" value="CUE"/>
</dbReference>
<dbReference type="AlphaFoldDB" id="A0A1Z8JPP3"/>
<evidence type="ECO:0000313" key="5">
    <source>
        <dbReference type="Proteomes" id="UP000195871"/>
    </source>
</evidence>
<dbReference type="Gene3D" id="1.10.8.10">
    <property type="entry name" value="DNA helicase RuvA subunit, C-terminal domain"/>
    <property type="match status" value="1"/>
</dbReference>
<gene>
    <name evidence="4" type="ORF">CAS74_002129</name>
</gene>
<evidence type="ECO:0000256" key="1">
    <source>
        <dbReference type="ARBA" id="ARBA00022786"/>
    </source>
</evidence>
<evidence type="ECO:0000259" key="3">
    <source>
        <dbReference type="PROSITE" id="PS51140"/>
    </source>
</evidence>
<dbReference type="SUPFAM" id="SSF46934">
    <property type="entry name" value="UBA-like"/>
    <property type="match status" value="1"/>
</dbReference>
<feature type="domain" description="CUE" evidence="3">
    <location>
        <begin position="349"/>
        <end position="394"/>
    </location>
</feature>
<dbReference type="VEuPathDB" id="FungiDB:C5L36_0D01630"/>
<feature type="compositionally biased region" description="Basic residues" evidence="2">
    <location>
        <begin position="576"/>
        <end position="585"/>
    </location>
</feature>
<feature type="compositionally biased region" description="Basic and acidic residues" evidence="2">
    <location>
        <begin position="599"/>
        <end position="611"/>
    </location>
</feature>
<evidence type="ECO:0000313" key="4">
    <source>
        <dbReference type="EMBL" id="OUT22402.1"/>
    </source>
</evidence>
<dbReference type="GO" id="GO:0043130">
    <property type="term" value="F:ubiquitin binding"/>
    <property type="evidence" value="ECO:0007669"/>
    <property type="project" value="InterPro"/>
</dbReference>
<protein>
    <recommendedName>
        <fullName evidence="3">CUE domain-containing protein</fullName>
    </recommendedName>
</protein>
<proteinExistence type="predicted"/>
<evidence type="ECO:0000256" key="2">
    <source>
        <dbReference type="SAM" id="MobiDB-lite"/>
    </source>
</evidence>
<comment type="caution">
    <text evidence="4">The sequence shown here is derived from an EMBL/GenBank/DDBJ whole genome shotgun (WGS) entry which is preliminary data.</text>
</comment>
<name>A0A1Z8JPP3_PICKU</name>
<sequence>MAEPSTPTQLSIPIPVFPPFKLRSSLIDKDPVIWEYLLADYIDLFKKLIALSKSSKNQSPPYTLSTKTVNQLHQFLKSFIHESSYETKQVFSLGAINPNIRENQHILKIVVFVYIKSINLVNLKLTGESTWEFCKVYITLANKYTSQRVNQALVTIPNIRKLVEGTIKSNYSSKSDDISLIRSLQDYLGKVMAGGKWSQEDTTVLYSLLGQRTKSVASTSDKKNRNFKINSKRKNNGNDSSIEFASTFVDKHWIEILEEVYSNGEGMNSKVSVQLMILSLCSLSSARILRLLKDQLEIDGLTRIRTLYPLVSCVVLSKKFNDMYPDLKDILSSLFVQKKQMQAKPTRVFDDVKVSHVMDMFPQLSTGQIKTLLVENNDDVETVIDYLLSHDMADLRIDDFDVIEKGKDKKLPKDAKKASNVFEFEDEDKTYMVQMGKKEESDNIENPEEDFRKKNLQRALSILYNADEDEPDDTYIDYESITGKPESDEANSSTSNVKLDAKLLQIESTLFGIYRTSPEKLTRNDRNTQFRQSLKNETAWTDEQIEGWARVLQKSPTKYRMLEERLVFVDGSLNKSGKKSSKWVAKKPANSEDGNDGNTDSRGKHLLDKRKGGYLAKVDANGTDKIAPKNKSNFNHYMAKKKAQKAAKTQKTK</sequence>
<keyword evidence="1" id="KW-0833">Ubl conjugation pathway</keyword>
<dbReference type="Pfam" id="PF02845">
    <property type="entry name" value="CUE"/>
    <property type="match status" value="1"/>
</dbReference>
<dbReference type="SMART" id="SM00546">
    <property type="entry name" value="CUE"/>
    <property type="match status" value="1"/>
</dbReference>
<dbReference type="PROSITE" id="PS51140">
    <property type="entry name" value="CUE"/>
    <property type="match status" value="1"/>
</dbReference>
<dbReference type="InterPro" id="IPR009060">
    <property type="entry name" value="UBA-like_sf"/>
</dbReference>
<dbReference type="EMBL" id="NHMM01000003">
    <property type="protein sequence ID" value="OUT22402.1"/>
    <property type="molecule type" value="Genomic_DNA"/>
</dbReference>
<feature type="compositionally biased region" description="Basic residues" evidence="2">
    <location>
        <begin position="638"/>
        <end position="653"/>
    </location>
</feature>
<organism evidence="4 5">
    <name type="scientific">Pichia kudriavzevii</name>
    <name type="common">Yeast</name>
    <name type="synonym">Issatchenkia orientalis</name>
    <dbReference type="NCBI Taxonomy" id="4909"/>
    <lineage>
        <taxon>Eukaryota</taxon>
        <taxon>Fungi</taxon>
        <taxon>Dikarya</taxon>
        <taxon>Ascomycota</taxon>
        <taxon>Saccharomycotina</taxon>
        <taxon>Pichiomycetes</taxon>
        <taxon>Pichiales</taxon>
        <taxon>Pichiaceae</taxon>
        <taxon>Pichia</taxon>
    </lineage>
</organism>
<feature type="region of interest" description="Disordered" evidence="2">
    <location>
        <begin position="574"/>
        <end position="653"/>
    </location>
</feature>
<dbReference type="Proteomes" id="UP000195871">
    <property type="component" value="Unassembled WGS sequence"/>
</dbReference>
<reference evidence="4 5" key="1">
    <citation type="submission" date="2017-05" db="EMBL/GenBank/DDBJ databases">
        <title>The Genome Sequence of Candida krusei Ckrusei653.</title>
        <authorList>
            <person name="Cuomo C."/>
            <person name="Forche A."/>
            <person name="Young S."/>
            <person name="Abouelleil A."/>
            <person name="Cao P."/>
            <person name="Chapman S."/>
            <person name="Cusick C."/>
            <person name="Shea T."/>
            <person name="Nusbaum C."/>
            <person name="Birren B."/>
        </authorList>
    </citation>
    <scope>NUCLEOTIDE SEQUENCE [LARGE SCALE GENOMIC DNA]</scope>
    <source>
        <strain evidence="4 5">Ckrusei653</strain>
    </source>
</reference>